<dbReference type="GO" id="GO:0009279">
    <property type="term" value="C:cell outer membrane"/>
    <property type="evidence" value="ECO:0007669"/>
    <property type="project" value="TreeGrafter"/>
</dbReference>
<dbReference type="AlphaFoldDB" id="A0AA37WH06"/>
<reference evidence="3" key="2">
    <citation type="submission" date="2023-01" db="EMBL/GenBank/DDBJ databases">
        <title>Draft genome sequence of Portibacter lacus strain NBRC 108769.</title>
        <authorList>
            <person name="Sun Q."/>
            <person name="Mori K."/>
        </authorList>
    </citation>
    <scope>NUCLEOTIDE SEQUENCE</scope>
    <source>
        <strain evidence="3">NBRC 108769</strain>
    </source>
</reference>
<gene>
    <name evidence="3" type="ORF">GCM10007940_29910</name>
</gene>
<organism evidence="3 4">
    <name type="scientific">Portibacter lacus</name>
    <dbReference type="NCBI Taxonomy" id="1099794"/>
    <lineage>
        <taxon>Bacteria</taxon>
        <taxon>Pseudomonadati</taxon>
        <taxon>Bacteroidota</taxon>
        <taxon>Saprospiria</taxon>
        <taxon>Saprospirales</taxon>
        <taxon>Haliscomenobacteraceae</taxon>
        <taxon>Portibacter</taxon>
    </lineage>
</organism>
<sequence length="914" mass="103807">MVGQDIDSTSTQKVVVDSLGDFQLNDTIPPVQDSIPLPPFRKPANVKFSADAPQTEIVYGATDKKWFDLDSNLVHLYGNAFVEYGTLKLKAGYIVFDFKNNIATAEGVLDSAGNEAQRPTFVDGDSEFSYNKLRYNFQTQKGFVYNTYTQEGDLYVQGAQTKFVSADSDSTMQYDQIFNKNAIITSCNLDHPHFGIRAQKLKVVPEQLAVLGPARLEIADIPTPLILPFGFFPLVQGKSSGLIFPDNYEYSPQWGFGLQNIGYYFAINDYIDMKVTGDIYLRGSYGVGLETSYTKRYKYRGGLNVSYASRLNEISGEVDPTRDNSFKIQWNHNQDAKAHPYFKIGGSVNMEFGGFTQQNNPSFAAQSRTTQRSNVNLSHSLPGTPFSASASFNHSQNLRTGDITMTFPNLQLRMNQIYPFKKKKTSGKAKWYESITLNYSSEAKNYVKANDSTFFTNQTLADLEYGVKHTASSNTSFKFLKYFNFNPSVNYNETWYFRRNQSTLLNELVLDSTQVEVSPDGTIIYDIDTTYGRRLDTIVTAFTPYRNFSASASISTTIFGTKKFSRGKLRGLRHVIKPSISLNYQPNNRDNYIEFVDSDYRGGIYNAVDEYSIFPSGVFGTPSLNSEGNFNMSYRFKNDVEAKYMSRQDSTLKKMKIFTNWNFSGSYNMLADSFQLSPIAFSTGNTSFLKGIINLGFNMRFDPYQINDNRQRLQEFQFSKNNSPLRFDQMNLTLTTRFTVKKIRELLAGSLKSEEEVVDERNQEEEGGRGEGNERGARNGRGERGGSANKLEKQETFLDLFNDFSISHSFRYTGMDMGSRDTFFISTNTVSLRGNVKLSENWSIRVGNFGYDLKNKGFTYPDFGFERNLHCWEMSFSWQPRFGTYSFFIGVSSNTLNFIKTNYNKNVGDAQFGR</sequence>
<keyword evidence="4" id="KW-1185">Reference proteome</keyword>
<dbReference type="PANTHER" id="PTHR30189">
    <property type="entry name" value="LPS-ASSEMBLY PROTEIN"/>
    <property type="match status" value="1"/>
</dbReference>
<dbReference type="Pfam" id="PF19838">
    <property type="entry name" value="LptD_2"/>
    <property type="match status" value="1"/>
</dbReference>
<dbReference type="InterPro" id="IPR050218">
    <property type="entry name" value="LptD"/>
</dbReference>
<dbReference type="GO" id="GO:1990351">
    <property type="term" value="C:transporter complex"/>
    <property type="evidence" value="ECO:0007669"/>
    <property type="project" value="TreeGrafter"/>
</dbReference>
<comment type="caution">
    <text evidence="3">The sequence shown here is derived from an EMBL/GenBank/DDBJ whole genome shotgun (WGS) entry which is preliminary data.</text>
</comment>
<reference evidence="3" key="1">
    <citation type="journal article" date="2014" name="Int. J. Syst. Evol. Microbiol.">
        <title>Complete genome sequence of Corynebacterium casei LMG S-19264T (=DSM 44701T), isolated from a smear-ripened cheese.</title>
        <authorList>
            <consortium name="US DOE Joint Genome Institute (JGI-PGF)"/>
            <person name="Walter F."/>
            <person name="Albersmeier A."/>
            <person name="Kalinowski J."/>
            <person name="Ruckert C."/>
        </authorList>
    </citation>
    <scope>NUCLEOTIDE SEQUENCE</scope>
    <source>
        <strain evidence="3">NBRC 108769</strain>
    </source>
</reference>
<protein>
    <recommendedName>
        <fullName evidence="2">LPS-assembly protein LptD central domain-containing protein</fullName>
    </recommendedName>
</protein>
<feature type="region of interest" description="Disordered" evidence="1">
    <location>
        <begin position="754"/>
        <end position="789"/>
    </location>
</feature>
<evidence type="ECO:0000259" key="2">
    <source>
        <dbReference type="Pfam" id="PF19838"/>
    </source>
</evidence>
<evidence type="ECO:0000313" key="4">
    <source>
        <dbReference type="Proteomes" id="UP001156666"/>
    </source>
</evidence>
<name>A0AA37WH06_9BACT</name>
<dbReference type="EMBL" id="BSOH01000020">
    <property type="protein sequence ID" value="GLR18375.1"/>
    <property type="molecule type" value="Genomic_DNA"/>
</dbReference>
<dbReference type="Proteomes" id="UP001156666">
    <property type="component" value="Unassembled WGS sequence"/>
</dbReference>
<dbReference type="PANTHER" id="PTHR30189:SF1">
    <property type="entry name" value="LPS-ASSEMBLY PROTEIN LPTD"/>
    <property type="match status" value="1"/>
</dbReference>
<proteinExistence type="predicted"/>
<evidence type="ECO:0000313" key="3">
    <source>
        <dbReference type="EMBL" id="GLR18375.1"/>
    </source>
</evidence>
<feature type="domain" description="LPS-assembly protein LptD central" evidence="2">
    <location>
        <begin position="210"/>
        <end position="704"/>
    </location>
</feature>
<dbReference type="InterPro" id="IPR045659">
    <property type="entry name" value="LptD_2"/>
</dbReference>
<accession>A0AA37WH06</accession>
<evidence type="ECO:0000256" key="1">
    <source>
        <dbReference type="SAM" id="MobiDB-lite"/>
    </source>
</evidence>